<dbReference type="InterPro" id="IPR016084">
    <property type="entry name" value="Haem_Oase-like_multi-hlx"/>
</dbReference>
<dbReference type="Proteomes" id="UP001269968">
    <property type="component" value="Unassembled WGS sequence"/>
</dbReference>
<proteinExistence type="predicted"/>
<dbReference type="EMBL" id="JAXHOZ010000045">
    <property type="protein sequence ID" value="MDY4378372.1"/>
    <property type="molecule type" value="Genomic_DNA"/>
</dbReference>
<evidence type="ECO:0000313" key="1">
    <source>
        <dbReference type="EMBL" id="MDY4378372.1"/>
    </source>
</evidence>
<dbReference type="RefSeq" id="WP_233990731.1">
    <property type="nucleotide sequence ID" value="NZ_CAKLIH010000017.1"/>
</dbReference>
<organism evidence="1 2">
    <name type="scientific">Pectobacterium brasiliense</name>
    <dbReference type="NCBI Taxonomy" id="180957"/>
    <lineage>
        <taxon>Bacteria</taxon>
        <taxon>Pseudomonadati</taxon>
        <taxon>Pseudomonadota</taxon>
        <taxon>Gammaproteobacteria</taxon>
        <taxon>Enterobacterales</taxon>
        <taxon>Pectobacteriaceae</taxon>
        <taxon>Pectobacterium</taxon>
    </lineage>
</organism>
<dbReference type="Gene3D" id="1.20.910.10">
    <property type="entry name" value="Heme oxygenase-like"/>
    <property type="match status" value="1"/>
</dbReference>
<sequence>MNFYHQLQNKTTTERQQLLSSPTIARCLDGNISREMYIEFLTQAYYHVSHTVPLLMCAGSRLPPSHESMRGAIAEYIDEEYGHQEWILNDIRACGGDAEKVRLGTPGLPIEMMLAFLYYRIERVNPMSIFGMVWVLEGTSVSIASAIATRVEQALGLPKEATTYLRSHGELDQDHLKFFALLMNTVTDKRDQDAIVHTAHRVYHLYTQMLNQLGNGSSEPA</sequence>
<dbReference type="SUPFAM" id="SSF48613">
    <property type="entry name" value="Heme oxygenase-like"/>
    <property type="match status" value="1"/>
</dbReference>
<dbReference type="SMART" id="SM01236">
    <property type="entry name" value="Haem_oxygenase_2"/>
    <property type="match status" value="1"/>
</dbReference>
<gene>
    <name evidence="1" type="ORF">SOV92_11125</name>
</gene>
<dbReference type="AlphaFoldDB" id="A0AAW9HAU2"/>
<evidence type="ECO:0000313" key="2">
    <source>
        <dbReference type="Proteomes" id="UP001269968"/>
    </source>
</evidence>
<accession>A0AAW9HAU2</accession>
<comment type="caution">
    <text evidence="1">The sequence shown here is derived from an EMBL/GenBank/DDBJ whole genome shotgun (WGS) entry which is preliminary data.</text>
</comment>
<name>A0AAW9HAU2_9GAMM</name>
<protein>
    <submittedName>
        <fullName evidence="1">Iron-containing redox enzyme family protein</fullName>
    </submittedName>
</protein>
<dbReference type="Pfam" id="PF14518">
    <property type="entry name" value="Haem_oxygenas_2"/>
    <property type="match status" value="1"/>
</dbReference>
<reference evidence="1" key="1">
    <citation type="submission" date="2023-11" db="EMBL/GenBank/DDBJ databases">
        <title>Comparative genomics revealed phylogeny of phytopathogenic Pectobacterium aroidearum based on whole-genome sequencing and function of putative horizontal acquire islands in P. aroidearum PccS1.</title>
        <authorList>
            <person name="Fan J."/>
            <person name="Yang L."/>
        </authorList>
    </citation>
    <scope>NUCLEOTIDE SEQUENCE</scope>
    <source>
        <strain evidence="1">NJAU140</strain>
    </source>
</reference>